<proteinExistence type="predicted"/>
<evidence type="ECO:0000313" key="1">
    <source>
        <dbReference type="EMBL" id="KAF2738939.1"/>
    </source>
</evidence>
<name>A0A9P4R554_9PLEO</name>
<accession>A0A9P4R554</accession>
<gene>
    <name evidence="1" type="ORF">EJ04DRAFT_7733</name>
</gene>
<evidence type="ECO:0000313" key="2">
    <source>
        <dbReference type="Proteomes" id="UP000799444"/>
    </source>
</evidence>
<protein>
    <submittedName>
        <fullName evidence="1">Uncharacterized protein</fullName>
    </submittedName>
</protein>
<comment type="caution">
    <text evidence="1">The sequence shown here is derived from an EMBL/GenBank/DDBJ whole genome shotgun (WGS) entry which is preliminary data.</text>
</comment>
<dbReference type="AlphaFoldDB" id="A0A9P4R554"/>
<keyword evidence="2" id="KW-1185">Reference proteome</keyword>
<reference evidence="1" key="1">
    <citation type="journal article" date="2020" name="Stud. Mycol.">
        <title>101 Dothideomycetes genomes: a test case for predicting lifestyles and emergence of pathogens.</title>
        <authorList>
            <person name="Haridas S."/>
            <person name="Albert R."/>
            <person name="Binder M."/>
            <person name="Bloem J."/>
            <person name="Labutti K."/>
            <person name="Salamov A."/>
            <person name="Andreopoulos B."/>
            <person name="Baker S."/>
            <person name="Barry K."/>
            <person name="Bills G."/>
            <person name="Bluhm B."/>
            <person name="Cannon C."/>
            <person name="Castanera R."/>
            <person name="Culley D."/>
            <person name="Daum C."/>
            <person name="Ezra D."/>
            <person name="Gonzalez J."/>
            <person name="Henrissat B."/>
            <person name="Kuo A."/>
            <person name="Liang C."/>
            <person name="Lipzen A."/>
            <person name="Lutzoni F."/>
            <person name="Magnuson J."/>
            <person name="Mondo S."/>
            <person name="Nolan M."/>
            <person name="Ohm R."/>
            <person name="Pangilinan J."/>
            <person name="Park H.-J."/>
            <person name="Ramirez L."/>
            <person name="Alfaro M."/>
            <person name="Sun H."/>
            <person name="Tritt A."/>
            <person name="Yoshinaga Y."/>
            <person name="Zwiers L.-H."/>
            <person name="Turgeon B."/>
            <person name="Goodwin S."/>
            <person name="Spatafora J."/>
            <person name="Crous P."/>
            <person name="Grigoriev I."/>
        </authorList>
    </citation>
    <scope>NUCLEOTIDE SEQUENCE</scope>
    <source>
        <strain evidence="1">CBS 125425</strain>
    </source>
</reference>
<dbReference type="Proteomes" id="UP000799444">
    <property type="component" value="Unassembled WGS sequence"/>
</dbReference>
<dbReference type="EMBL" id="ML996106">
    <property type="protein sequence ID" value="KAF2738939.1"/>
    <property type="molecule type" value="Genomic_DNA"/>
</dbReference>
<sequence>MQLVCICMAALRPVPLFPLVGEHAFTTERKVPTPTVDRRVSIVSQINDLVECLNVPYPIKYERPVIGETSMHQMSRTTRTSLECGFGAEI</sequence>
<organism evidence="1 2">
    <name type="scientific">Polyplosphaeria fusca</name>
    <dbReference type="NCBI Taxonomy" id="682080"/>
    <lineage>
        <taxon>Eukaryota</taxon>
        <taxon>Fungi</taxon>
        <taxon>Dikarya</taxon>
        <taxon>Ascomycota</taxon>
        <taxon>Pezizomycotina</taxon>
        <taxon>Dothideomycetes</taxon>
        <taxon>Pleosporomycetidae</taxon>
        <taxon>Pleosporales</taxon>
        <taxon>Tetraplosphaeriaceae</taxon>
        <taxon>Polyplosphaeria</taxon>
    </lineage>
</organism>